<protein>
    <recommendedName>
        <fullName evidence="1">N-acetyltransferase domain-containing protein</fullName>
    </recommendedName>
</protein>
<proteinExistence type="predicted"/>
<dbReference type="InterPro" id="IPR000182">
    <property type="entry name" value="GNAT_dom"/>
</dbReference>
<dbReference type="STRING" id="571298.SAMN04488026_10658"/>
<keyword evidence="3" id="KW-1185">Reference proteome</keyword>
<dbReference type="PROSITE" id="PS51186">
    <property type="entry name" value="GNAT"/>
    <property type="match status" value="1"/>
</dbReference>
<dbReference type="Gene3D" id="3.40.630.30">
    <property type="match status" value="1"/>
</dbReference>
<organism evidence="2 3">
    <name type="scientific">Aliiruegeria lutimaris</name>
    <dbReference type="NCBI Taxonomy" id="571298"/>
    <lineage>
        <taxon>Bacteria</taxon>
        <taxon>Pseudomonadati</taxon>
        <taxon>Pseudomonadota</taxon>
        <taxon>Alphaproteobacteria</taxon>
        <taxon>Rhodobacterales</taxon>
        <taxon>Roseobacteraceae</taxon>
        <taxon>Aliiruegeria</taxon>
    </lineage>
</organism>
<dbReference type="EMBL" id="FNEK01000065">
    <property type="protein sequence ID" value="SDL04093.1"/>
    <property type="molecule type" value="Genomic_DNA"/>
</dbReference>
<dbReference type="SUPFAM" id="SSF55729">
    <property type="entry name" value="Acyl-CoA N-acyltransferases (Nat)"/>
    <property type="match status" value="1"/>
</dbReference>
<name>A0A1G9GUZ1_9RHOB</name>
<dbReference type="InterPro" id="IPR016181">
    <property type="entry name" value="Acyl_CoA_acyltransferase"/>
</dbReference>
<evidence type="ECO:0000313" key="2">
    <source>
        <dbReference type="EMBL" id="SDL04093.1"/>
    </source>
</evidence>
<sequence>MTYGSRVISCSLPAQPDLAAEATIMHDALSALHLCGDMGAVDAAGAECVRRDGMCLSIAAKLPDTAVVLNHGFVDGSEDSFMLAAGIYRRSGVRRFFLSTVIAPEAVVLDRAGLVTARGWRKFRRPAKEPLPTLSKNTIVQEVEPGAAQDFARIVSDAFDLGLSSRPWLATLPEAPGWHAFQAWEDGEVAGTGALYIQDGYAWTNFGATRPESRGRGIQEAMHAHRIRFARSLGCHTVLTCTGEAVEGDAQISYRNILAAGFAEADLVLNFAPA</sequence>
<dbReference type="Pfam" id="PF00583">
    <property type="entry name" value="Acetyltransf_1"/>
    <property type="match status" value="1"/>
</dbReference>
<dbReference type="OrthoDB" id="7853039at2"/>
<dbReference type="GO" id="GO:0016747">
    <property type="term" value="F:acyltransferase activity, transferring groups other than amino-acyl groups"/>
    <property type="evidence" value="ECO:0007669"/>
    <property type="project" value="InterPro"/>
</dbReference>
<evidence type="ECO:0000259" key="1">
    <source>
        <dbReference type="PROSITE" id="PS51186"/>
    </source>
</evidence>
<reference evidence="2 3" key="1">
    <citation type="submission" date="2016-10" db="EMBL/GenBank/DDBJ databases">
        <authorList>
            <person name="de Groot N.N."/>
        </authorList>
    </citation>
    <scope>NUCLEOTIDE SEQUENCE [LARGE SCALE GENOMIC DNA]</scope>
    <source>
        <strain evidence="2 3">DSM 25294</strain>
    </source>
</reference>
<accession>A0A1G9GUZ1</accession>
<gene>
    <name evidence="2" type="ORF">SAMN04488026_10658</name>
</gene>
<dbReference type="CDD" id="cd04301">
    <property type="entry name" value="NAT_SF"/>
    <property type="match status" value="1"/>
</dbReference>
<evidence type="ECO:0000313" key="3">
    <source>
        <dbReference type="Proteomes" id="UP000199382"/>
    </source>
</evidence>
<dbReference type="RefSeq" id="WP_093162282.1">
    <property type="nucleotide sequence ID" value="NZ_FNEK01000065.1"/>
</dbReference>
<dbReference type="Proteomes" id="UP000199382">
    <property type="component" value="Unassembled WGS sequence"/>
</dbReference>
<dbReference type="AlphaFoldDB" id="A0A1G9GUZ1"/>
<feature type="domain" description="N-acetyltransferase" evidence="1">
    <location>
        <begin position="138"/>
        <end position="274"/>
    </location>
</feature>